<dbReference type="PANTHER" id="PTHR15004:SF0">
    <property type="entry name" value="GLUTAMYL-TRNA(GLN) AMIDOTRANSFERASE SUBUNIT C, MITOCHONDRIAL"/>
    <property type="match status" value="1"/>
</dbReference>
<dbReference type="HAMAP" id="MF_00122">
    <property type="entry name" value="GatC"/>
    <property type="match status" value="1"/>
</dbReference>
<comment type="subunit">
    <text evidence="1">Heterotrimer of A, B and C subunits.</text>
</comment>
<dbReference type="NCBIfam" id="TIGR00135">
    <property type="entry name" value="gatC"/>
    <property type="match status" value="1"/>
</dbReference>
<comment type="caution">
    <text evidence="2">The sequence shown here is derived from an EMBL/GenBank/DDBJ whole genome shotgun (WGS) entry which is preliminary data.</text>
</comment>
<evidence type="ECO:0000313" key="3">
    <source>
        <dbReference type="Proteomes" id="UP000722459"/>
    </source>
</evidence>
<dbReference type="PANTHER" id="PTHR15004">
    <property type="entry name" value="GLUTAMYL-TRNA(GLN) AMIDOTRANSFERASE SUBUNIT C, MITOCHONDRIAL"/>
    <property type="match status" value="1"/>
</dbReference>
<keyword evidence="1" id="KW-0547">Nucleotide-binding</keyword>
<dbReference type="SUPFAM" id="SSF141000">
    <property type="entry name" value="Glu-tRNAGln amidotransferase C subunit"/>
    <property type="match status" value="1"/>
</dbReference>
<dbReference type="GO" id="GO:0050567">
    <property type="term" value="F:glutaminyl-tRNA synthase (glutamine-hydrolyzing) activity"/>
    <property type="evidence" value="ECO:0007669"/>
    <property type="project" value="UniProtKB-UniRule"/>
</dbReference>
<keyword evidence="1" id="KW-0067">ATP-binding</keyword>
<dbReference type="InterPro" id="IPR003837">
    <property type="entry name" value="GatC"/>
</dbReference>
<accession>A0A8T5GFU6</accession>
<dbReference type="InterPro" id="IPR036113">
    <property type="entry name" value="Asp/Glu-ADT_sf_sub_c"/>
</dbReference>
<dbReference type="GO" id="GO:0070681">
    <property type="term" value="P:glutaminyl-tRNAGln biosynthesis via transamidation"/>
    <property type="evidence" value="ECO:0007669"/>
    <property type="project" value="TreeGrafter"/>
</dbReference>
<comment type="catalytic activity">
    <reaction evidence="1">
        <text>L-glutamyl-tRNA(Gln) + L-glutamine + ATP + H2O = L-glutaminyl-tRNA(Gln) + L-glutamate + ADP + phosphate + H(+)</text>
        <dbReference type="Rhea" id="RHEA:17521"/>
        <dbReference type="Rhea" id="RHEA-COMP:9681"/>
        <dbReference type="Rhea" id="RHEA-COMP:9684"/>
        <dbReference type="ChEBI" id="CHEBI:15377"/>
        <dbReference type="ChEBI" id="CHEBI:15378"/>
        <dbReference type="ChEBI" id="CHEBI:29985"/>
        <dbReference type="ChEBI" id="CHEBI:30616"/>
        <dbReference type="ChEBI" id="CHEBI:43474"/>
        <dbReference type="ChEBI" id="CHEBI:58359"/>
        <dbReference type="ChEBI" id="CHEBI:78520"/>
        <dbReference type="ChEBI" id="CHEBI:78521"/>
        <dbReference type="ChEBI" id="CHEBI:456216"/>
    </reaction>
</comment>
<proteinExistence type="inferred from homology"/>
<dbReference type="GO" id="GO:0005524">
    <property type="term" value="F:ATP binding"/>
    <property type="evidence" value="ECO:0007669"/>
    <property type="project" value="UniProtKB-KW"/>
</dbReference>
<dbReference type="GO" id="GO:0006450">
    <property type="term" value="P:regulation of translational fidelity"/>
    <property type="evidence" value="ECO:0007669"/>
    <property type="project" value="InterPro"/>
</dbReference>
<reference evidence="2" key="1">
    <citation type="journal article" date="2021" name="ISME J.">
        <title>Mercury methylation by metabolically versatile and cosmopolitan marine bacteria.</title>
        <authorList>
            <person name="Lin H."/>
            <person name="Ascher D.B."/>
            <person name="Myung Y."/>
            <person name="Lamborg C.H."/>
            <person name="Hallam S.J."/>
            <person name="Gionfriddo C.M."/>
            <person name="Holt K.E."/>
            <person name="Moreau J.W."/>
        </authorList>
    </citation>
    <scope>NUCLEOTIDE SEQUENCE</scope>
    <source>
        <strain evidence="2">SI075_bin30</strain>
    </source>
</reference>
<name>A0A8T5GFU6_9ARCH</name>
<comment type="catalytic activity">
    <reaction evidence="1">
        <text>L-aspartyl-tRNA(Asn) + L-glutamine + ATP + H2O = L-asparaginyl-tRNA(Asn) + L-glutamate + ADP + phosphate + 2 H(+)</text>
        <dbReference type="Rhea" id="RHEA:14513"/>
        <dbReference type="Rhea" id="RHEA-COMP:9674"/>
        <dbReference type="Rhea" id="RHEA-COMP:9677"/>
        <dbReference type="ChEBI" id="CHEBI:15377"/>
        <dbReference type="ChEBI" id="CHEBI:15378"/>
        <dbReference type="ChEBI" id="CHEBI:29985"/>
        <dbReference type="ChEBI" id="CHEBI:30616"/>
        <dbReference type="ChEBI" id="CHEBI:43474"/>
        <dbReference type="ChEBI" id="CHEBI:58359"/>
        <dbReference type="ChEBI" id="CHEBI:78515"/>
        <dbReference type="ChEBI" id="CHEBI:78516"/>
        <dbReference type="ChEBI" id="CHEBI:456216"/>
    </reaction>
</comment>
<comment type="similarity">
    <text evidence="1">Belongs to the GatC family.</text>
</comment>
<dbReference type="Pfam" id="PF02686">
    <property type="entry name" value="GatC"/>
    <property type="match status" value="1"/>
</dbReference>
<keyword evidence="1" id="KW-0436">Ligase</keyword>
<protein>
    <recommendedName>
        <fullName evidence="1">Aspartyl/glutamyl-tRNA(Asn/Gln) amidotransferase subunit C</fullName>
        <shortName evidence="1">Asp/Glu-ADT subunit C</shortName>
        <ecNumber evidence="1">6.3.5.-</ecNumber>
    </recommendedName>
</protein>
<evidence type="ECO:0000313" key="2">
    <source>
        <dbReference type="EMBL" id="MBT4870396.1"/>
    </source>
</evidence>
<dbReference type="EMBL" id="JABJNZ010000034">
    <property type="protein sequence ID" value="MBT4870396.1"/>
    <property type="molecule type" value="Genomic_DNA"/>
</dbReference>
<comment type="function">
    <text evidence="1">Allows the formation of correctly charged Asn-tRNA(Asn) or Gln-tRNA(Gln) through the transamidation of misacylated Asp-tRNA(Asn) or Glu-tRNA(Gln) in organisms which lack either or both of asparaginyl-tRNA or glutaminyl-tRNA synthetases. The reaction takes place in the presence of glutamine and ATP through an activated phospho-Asp-tRNA(Asn) or phospho-Glu-tRNA(Gln).</text>
</comment>
<keyword evidence="1" id="KW-0648">Protein biosynthesis</keyword>
<evidence type="ECO:0000256" key="1">
    <source>
        <dbReference type="HAMAP-Rule" id="MF_00122"/>
    </source>
</evidence>
<gene>
    <name evidence="1 2" type="primary">gatC</name>
    <name evidence="2" type="ORF">HON47_02390</name>
</gene>
<dbReference type="AlphaFoldDB" id="A0A8T5GFU6"/>
<dbReference type="GO" id="GO:0006412">
    <property type="term" value="P:translation"/>
    <property type="evidence" value="ECO:0007669"/>
    <property type="project" value="UniProtKB-UniRule"/>
</dbReference>
<sequence length="100" mass="11376">MVKAEVTKDLVKKVAENARLSLTDEELEKFTKEIEEVIVESFSKLDEVDTTDVEPSFQPIKQTNKFRNDTSTDSLSQEEALANVKEDLREKGYIKGPKVI</sequence>
<dbReference type="Proteomes" id="UP000722459">
    <property type="component" value="Unassembled WGS sequence"/>
</dbReference>
<dbReference type="EC" id="6.3.5.-" evidence="1"/>
<organism evidence="2 3">
    <name type="scientific">Candidatus Iainarchaeum sp</name>
    <dbReference type="NCBI Taxonomy" id="3101447"/>
    <lineage>
        <taxon>Archaea</taxon>
        <taxon>Candidatus Iainarchaeota</taxon>
        <taxon>Candidatus Iainarchaeia</taxon>
        <taxon>Candidatus Iainarchaeales</taxon>
        <taxon>Candidatus Iainarchaeaceae</taxon>
        <taxon>Candidatus Iainarchaeum</taxon>
    </lineage>
</organism>
<dbReference type="Gene3D" id="1.10.20.60">
    <property type="entry name" value="Glu-tRNAGln amidotransferase C subunit, N-terminal domain"/>
    <property type="match status" value="1"/>
</dbReference>